<feature type="domain" description="Tr-type G" evidence="2">
    <location>
        <begin position="297"/>
        <end position="557"/>
    </location>
</feature>
<dbReference type="Pfam" id="PF00009">
    <property type="entry name" value="GTP_EFTU"/>
    <property type="match status" value="1"/>
</dbReference>
<sequence length="879" mass="93784">MSVFTFDPDPPRVSSPWLRTPDPGKKPAPEQSRPSLKSGLLSEYGVTKLEAEPQHGPTEYKLHLLLRPRRTYQSMSTTTRVPGSTQSRPSPSEPKSAKFALPSLSPSSQTRQARLEHLTTQLLWRLQQSCPYHAASTATELVIPQLPDESVGPNGAVKIGKLLPGLEASRGALYELGVADDGTLVGLTQDEMDESLATLQTMAASLGCRVGVLRMVIVGHCEWVDVPDECDQRGPNSPASATEAHHGRLWVAEALVTPELVSRDPACEFNSPDPRPGSWPAETPVPTKGPLTTQQLRVTLTGPTTSGKSTLLGTLSTGTLDNGFGKSRLSLLKHRHEVATGVTSSVAQELIGYNHNSIFNYTHGGIESWIDIHDFTKDGRLVFLLDSAGHPRYRRTILRGIVSWAPDWTLLCIAADDMETGNESSTSSGEDVSGVGIAGAGVDLAKAHLDLCLDLELPLAIVITKLDLAKRTTLQRILGKVLSSIKAAGRSPKILQPDQSNNHHLTEVPGKDIDSVGAVIDAINQAGNLQSIVPIVLTSAVKGSGIGLVHALLQSLPLPPAPTPRDYIGPALNPEQPACLFHIDDLFSLPAFYASLNPRPDEQTDLGSIVAGYLRFGSLSVGDKVVIGPFPSDEDDARGLTPDDRRPSLGNLGLSMSHPSSAELTRIAMKNAVSASTIKGEWHSANIVSIHNLRLPVQTLEAGQVGSIGIVLDCPEEESSSDSFFESPTPAIPKLRKGMVLAIPSKHMIDTGLSLQAASGLTTAFPSLDTTSFTVGGLVNIYVASVRAAARVIAVTQNKPSADPNGTGTGEPDEIFNFNEQADIDEVQPKAAGGVEVQLELLTNREWIELGSRILILEGGQKDKSGLEAFVGKVVEIVD</sequence>
<gene>
    <name evidence="3" type="ORF">QBC33DRAFT_372449</name>
</gene>
<feature type="region of interest" description="Disordered" evidence="1">
    <location>
        <begin position="631"/>
        <end position="655"/>
    </location>
</feature>
<reference evidence="3" key="1">
    <citation type="submission" date="2023-06" db="EMBL/GenBank/DDBJ databases">
        <title>Genome-scale phylogeny and comparative genomics of the fungal order Sordariales.</title>
        <authorList>
            <consortium name="Lawrence Berkeley National Laboratory"/>
            <person name="Hensen N."/>
            <person name="Bonometti L."/>
            <person name="Westerberg I."/>
            <person name="Brannstrom I.O."/>
            <person name="Guillou S."/>
            <person name="Cros-Aarteil S."/>
            <person name="Calhoun S."/>
            <person name="Haridas S."/>
            <person name="Kuo A."/>
            <person name="Mondo S."/>
            <person name="Pangilinan J."/>
            <person name="Riley R."/>
            <person name="Labutti K."/>
            <person name="Andreopoulos B."/>
            <person name="Lipzen A."/>
            <person name="Chen C."/>
            <person name="Yanf M."/>
            <person name="Daum C."/>
            <person name="Ng V."/>
            <person name="Clum A."/>
            <person name="Steindorff A."/>
            <person name="Ohm R."/>
            <person name="Martin F."/>
            <person name="Silar P."/>
            <person name="Natvig D."/>
            <person name="Lalanne C."/>
            <person name="Gautier V."/>
            <person name="Ament-Velasquez S.L."/>
            <person name="Kruys A."/>
            <person name="Hutchinson M.I."/>
            <person name="Powell A.J."/>
            <person name="Barry K."/>
            <person name="Miller A.N."/>
            <person name="Grigoriev I.V."/>
            <person name="Debuchy R."/>
            <person name="Gladieux P."/>
            <person name="Thoren M.H."/>
            <person name="Johannesson H."/>
        </authorList>
    </citation>
    <scope>NUCLEOTIDE SEQUENCE</scope>
    <source>
        <strain evidence="3">8032-3</strain>
    </source>
</reference>
<organism evidence="3 4">
    <name type="scientific">Phialemonium atrogriseum</name>
    <dbReference type="NCBI Taxonomy" id="1093897"/>
    <lineage>
        <taxon>Eukaryota</taxon>
        <taxon>Fungi</taxon>
        <taxon>Dikarya</taxon>
        <taxon>Ascomycota</taxon>
        <taxon>Pezizomycotina</taxon>
        <taxon>Sordariomycetes</taxon>
        <taxon>Sordariomycetidae</taxon>
        <taxon>Cephalothecales</taxon>
        <taxon>Cephalothecaceae</taxon>
        <taxon>Phialemonium</taxon>
    </lineage>
</organism>
<evidence type="ECO:0000313" key="4">
    <source>
        <dbReference type="Proteomes" id="UP001244011"/>
    </source>
</evidence>
<comment type="caution">
    <text evidence="3">The sequence shown here is derived from an EMBL/GenBank/DDBJ whole genome shotgun (WGS) entry which is preliminary data.</text>
</comment>
<dbReference type="InterPro" id="IPR050055">
    <property type="entry name" value="EF-Tu_GTPase"/>
</dbReference>
<evidence type="ECO:0000256" key="1">
    <source>
        <dbReference type="SAM" id="MobiDB-lite"/>
    </source>
</evidence>
<dbReference type="PANTHER" id="PTHR43721:SF30">
    <property type="entry name" value="TR-TYPE G DOMAIN-CONTAINING PROTEIN"/>
    <property type="match status" value="1"/>
</dbReference>
<dbReference type="GeneID" id="85307184"/>
<dbReference type="SUPFAM" id="SSF52540">
    <property type="entry name" value="P-loop containing nucleoside triphosphate hydrolases"/>
    <property type="match status" value="1"/>
</dbReference>
<dbReference type="Gene3D" id="3.40.50.300">
    <property type="entry name" value="P-loop containing nucleotide triphosphate hydrolases"/>
    <property type="match status" value="1"/>
</dbReference>
<dbReference type="GO" id="GO:0003924">
    <property type="term" value="F:GTPase activity"/>
    <property type="evidence" value="ECO:0007669"/>
    <property type="project" value="InterPro"/>
</dbReference>
<feature type="region of interest" description="Disordered" evidence="1">
    <location>
        <begin position="1"/>
        <end position="41"/>
    </location>
</feature>
<dbReference type="Proteomes" id="UP001244011">
    <property type="component" value="Unassembled WGS sequence"/>
</dbReference>
<accession>A0AAJ0FH90</accession>
<feature type="region of interest" description="Disordered" evidence="1">
    <location>
        <begin position="269"/>
        <end position="290"/>
    </location>
</feature>
<dbReference type="EMBL" id="MU839005">
    <property type="protein sequence ID" value="KAK1768341.1"/>
    <property type="molecule type" value="Genomic_DNA"/>
</dbReference>
<feature type="compositionally biased region" description="Basic and acidic residues" evidence="1">
    <location>
        <begin position="637"/>
        <end position="647"/>
    </location>
</feature>
<dbReference type="RefSeq" id="XP_060284554.1">
    <property type="nucleotide sequence ID" value="XM_060423997.1"/>
</dbReference>
<keyword evidence="4" id="KW-1185">Reference proteome</keyword>
<evidence type="ECO:0000313" key="3">
    <source>
        <dbReference type="EMBL" id="KAK1768341.1"/>
    </source>
</evidence>
<dbReference type="AlphaFoldDB" id="A0AAJ0FH90"/>
<name>A0AAJ0FH90_9PEZI</name>
<dbReference type="PANTHER" id="PTHR43721">
    <property type="entry name" value="ELONGATION FACTOR TU-RELATED"/>
    <property type="match status" value="1"/>
</dbReference>
<evidence type="ECO:0000259" key="2">
    <source>
        <dbReference type="Pfam" id="PF00009"/>
    </source>
</evidence>
<feature type="compositionally biased region" description="Polar residues" evidence="1">
    <location>
        <begin position="71"/>
        <end position="90"/>
    </location>
</feature>
<dbReference type="GO" id="GO:0003746">
    <property type="term" value="F:translation elongation factor activity"/>
    <property type="evidence" value="ECO:0007669"/>
    <property type="project" value="TreeGrafter"/>
</dbReference>
<dbReference type="InterPro" id="IPR027417">
    <property type="entry name" value="P-loop_NTPase"/>
</dbReference>
<protein>
    <submittedName>
        <fullName evidence="3">P-loop containing nucleoside triphosphate hydrolase protein</fullName>
    </submittedName>
</protein>
<dbReference type="InterPro" id="IPR000795">
    <property type="entry name" value="T_Tr_GTP-bd_dom"/>
</dbReference>
<dbReference type="GO" id="GO:0005525">
    <property type="term" value="F:GTP binding"/>
    <property type="evidence" value="ECO:0007669"/>
    <property type="project" value="InterPro"/>
</dbReference>
<proteinExistence type="predicted"/>
<feature type="region of interest" description="Disordered" evidence="1">
    <location>
        <begin position="67"/>
        <end position="109"/>
    </location>
</feature>
<keyword evidence="3" id="KW-0378">Hydrolase</keyword>